<dbReference type="Gene3D" id="1.10.30.10">
    <property type="entry name" value="High mobility group box domain"/>
    <property type="match status" value="1"/>
</dbReference>
<comment type="caution">
    <text evidence="4">The sequence shown here is derived from an EMBL/GenBank/DDBJ whole genome shotgun (WGS) entry which is preliminary data.</text>
</comment>
<organism evidence="4 5">
    <name type="scientific">Carex littledalei</name>
    <dbReference type="NCBI Taxonomy" id="544730"/>
    <lineage>
        <taxon>Eukaryota</taxon>
        <taxon>Viridiplantae</taxon>
        <taxon>Streptophyta</taxon>
        <taxon>Embryophyta</taxon>
        <taxon>Tracheophyta</taxon>
        <taxon>Spermatophyta</taxon>
        <taxon>Magnoliopsida</taxon>
        <taxon>Liliopsida</taxon>
        <taxon>Poales</taxon>
        <taxon>Cyperaceae</taxon>
        <taxon>Cyperoideae</taxon>
        <taxon>Cariceae</taxon>
        <taxon>Carex</taxon>
        <taxon>Carex subgen. Euthyceras</taxon>
    </lineage>
</organism>
<feature type="compositionally biased region" description="Acidic residues" evidence="2">
    <location>
        <begin position="164"/>
        <end position="190"/>
    </location>
</feature>
<evidence type="ECO:0000313" key="4">
    <source>
        <dbReference type="EMBL" id="KAF3335349.1"/>
    </source>
</evidence>
<dbReference type="OrthoDB" id="1919336at2759"/>
<sequence length="218" mass="24533">MAGAKSNPPKARKRVEAETLKRARDGSAFTKCEACNKDVPVVLIDMHSCSLDSKIRQSLESQVVEKVVEAKKPEKKRSSPSSEKKESSAKKSKKSKDSSKRKRPPTAFFVFMDDFRKEFKEANPDNKKVALVAKEGGEKWKSMTEEEKKPYIEKAAQLKAEYENAVEEENDADNDGEDANEEQNVEDGEDEKVASDKEDEAVSDKEEAVSEKEHENED</sequence>
<dbReference type="AlphaFoldDB" id="A0A833R505"/>
<dbReference type="CDD" id="cd22005">
    <property type="entry name" value="HMG-box_AtHMGB1-like"/>
    <property type="match status" value="1"/>
</dbReference>
<protein>
    <submittedName>
        <fullName evidence="4">High mobility group B protein 7-like protein</fullName>
    </submittedName>
</protein>
<evidence type="ECO:0000259" key="3">
    <source>
        <dbReference type="PROSITE" id="PS50118"/>
    </source>
</evidence>
<feature type="DNA-binding region" description="HMG box" evidence="1">
    <location>
        <begin position="101"/>
        <end position="170"/>
    </location>
</feature>
<dbReference type="SMART" id="SM00398">
    <property type="entry name" value="HMG"/>
    <property type="match status" value="1"/>
</dbReference>
<dbReference type="EMBL" id="SWLB01000008">
    <property type="protein sequence ID" value="KAF3335349.1"/>
    <property type="molecule type" value="Genomic_DNA"/>
</dbReference>
<accession>A0A833R505</accession>
<dbReference type="Proteomes" id="UP000623129">
    <property type="component" value="Unassembled WGS sequence"/>
</dbReference>
<keyword evidence="5" id="KW-1185">Reference proteome</keyword>
<dbReference type="PANTHER" id="PTHR47658">
    <property type="entry name" value="HIGH MOBILITY GROUP B PROTEIN 12-RELATED"/>
    <property type="match status" value="1"/>
</dbReference>
<dbReference type="InterPro" id="IPR036910">
    <property type="entry name" value="HMG_box_dom_sf"/>
</dbReference>
<keyword evidence="1" id="KW-0238">DNA-binding</keyword>
<keyword evidence="1" id="KW-0539">Nucleus</keyword>
<name>A0A833R505_9POAL</name>
<feature type="region of interest" description="Disordered" evidence="2">
    <location>
        <begin position="122"/>
        <end position="218"/>
    </location>
</feature>
<dbReference type="Pfam" id="PF00505">
    <property type="entry name" value="HMG_box"/>
    <property type="match status" value="1"/>
</dbReference>
<dbReference type="GO" id="GO:0010197">
    <property type="term" value="P:polar nucleus fusion"/>
    <property type="evidence" value="ECO:0007669"/>
    <property type="project" value="TreeGrafter"/>
</dbReference>
<gene>
    <name evidence="4" type="ORF">FCM35_KLT19856</name>
</gene>
<dbReference type="FunFam" id="1.10.30.10:FF:000084">
    <property type="entry name" value="HMG type nucleosome/chromatin assembly factor"/>
    <property type="match status" value="1"/>
</dbReference>
<feature type="region of interest" description="Disordered" evidence="2">
    <location>
        <begin position="66"/>
        <end position="107"/>
    </location>
</feature>
<dbReference type="GO" id="GO:0003677">
    <property type="term" value="F:DNA binding"/>
    <property type="evidence" value="ECO:0007669"/>
    <property type="project" value="UniProtKB-UniRule"/>
</dbReference>
<dbReference type="SUPFAM" id="SSF47095">
    <property type="entry name" value="HMG-box"/>
    <property type="match status" value="1"/>
</dbReference>
<evidence type="ECO:0000256" key="1">
    <source>
        <dbReference type="PROSITE-ProRule" id="PRU00267"/>
    </source>
</evidence>
<dbReference type="PROSITE" id="PS50118">
    <property type="entry name" value="HMG_BOX_2"/>
    <property type="match status" value="1"/>
</dbReference>
<feature type="compositionally biased region" description="Basic and acidic residues" evidence="2">
    <location>
        <begin position="191"/>
        <end position="218"/>
    </location>
</feature>
<dbReference type="InterPro" id="IPR009071">
    <property type="entry name" value="HMG_box_dom"/>
</dbReference>
<feature type="compositionally biased region" description="Basic and acidic residues" evidence="2">
    <location>
        <begin position="135"/>
        <end position="152"/>
    </location>
</feature>
<evidence type="ECO:0000313" key="5">
    <source>
        <dbReference type="Proteomes" id="UP000623129"/>
    </source>
</evidence>
<dbReference type="GO" id="GO:0005634">
    <property type="term" value="C:nucleus"/>
    <property type="evidence" value="ECO:0007669"/>
    <property type="project" value="UniProtKB-UniRule"/>
</dbReference>
<feature type="compositionally biased region" description="Basic residues" evidence="2">
    <location>
        <begin position="90"/>
        <end position="104"/>
    </location>
</feature>
<dbReference type="PANTHER" id="PTHR47658:SF1">
    <property type="entry name" value="MEIOSIS INITIATOR PROTEIN"/>
    <property type="match status" value="1"/>
</dbReference>
<evidence type="ECO:0000256" key="2">
    <source>
        <dbReference type="SAM" id="MobiDB-lite"/>
    </source>
</evidence>
<feature type="domain" description="HMG box" evidence="3">
    <location>
        <begin position="101"/>
        <end position="170"/>
    </location>
</feature>
<proteinExistence type="predicted"/>
<reference evidence="4" key="1">
    <citation type="submission" date="2020-01" db="EMBL/GenBank/DDBJ databases">
        <title>Genome sequence of Kobresia littledalei, the first chromosome-level genome in the family Cyperaceae.</title>
        <authorList>
            <person name="Qu G."/>
        </authorList>
    </citation>
    <scope>NUCLEOTIDE SEQUENCE</scope>
    <source>
        <strain evidence="4">C.B.Clarke</strain>
        <tissue evidence="4">Leaf</tissue>
    </source>
</reference>